<dbReference type="Gene3D" id="1.10.3810.10">
    <property type="entry name" value="Biosynthetic peptidoglycan transglycosylase-like"/>
    <property type="match status" value="1"/>
</dbReference>
<evidence type="ECO:0000256" key="13">
    <source>
        <dbReference type="SAM" id="Phobius"/>
    </source>
</evidence>
<dbReference type="NCBIfam" id="TIGR02074">
    <property type="entry name" value="PBP_1a_fam"/>
    <property type="match status" value="1"/>
</dbReference>
<dbReference type="SUPFAM" id="SSF53955">
    <property type="entry name" value="Lysozyme-like"/>
    <property type="match status" value="1"/>
</dbReference>
<feature type="domain" description="Penicillin-binding protein transpeptidase" evidence="14">
    <location>
        <begin position="389"/>
        <end position="627"/>
    </location>
</feature>
<keyword evidence="7" id="KW-0808">Transferase</keyword>
<comment type="caution">
    <text evidence="16">The sequence shown here is derived from an EMBL/GenBank/DDBJ whole genome shotgun (WGS) entry which is preliminary data.</text>
</comment>
<evidence type="ECO:0000256" key="2">
    <source>
        <dbReference type="ARBA" id="ARBA00007090"/>
    </source>
</evidence>
<evidence type="ECO:0000259" key="15">
    <source>
        <dbReference type="Pfam" id="PF00912"/>
    </source>
</evidence>
<organism evidence="16 17">
    <name type="scientific">Tabrizicola oligotrophica</name>
    <dbReference type="NCBI Taxonomy" id="2710650"/>
    <lineage>
        <taxon>Bacteria</taxon>
        <taxon>Pseudomonadati</taxon>
        <taxon>Pseudomonadota</taxon>
        <taxon>Alphaproteobacteria</taxon>
        <taxon>Rhodobacterales</taxon>
        <taxon>Paracoccaceae</taxon>
        <taxon>Tabrizicola</taxon>
    </lineage>
</organism>
<dbReference type="Pfam" id="PF00912">
    <property type="entry name" value="Transgly"/>
    <property type="match status" value="1"/>
</dbReference>
<dbReference type="InterPro" id="IPR012338">
    <property type="entry name" value="Beta-lactam/transpept-like"/>
</dbReference>
<keyword evidence="17" id="KW-1185">Reference proteome</keyword>
<dbReference type="EMBL" id="JAAIVJ010000003">
    <property type="protein sequence ID" value="NEY90276.1"/>
    <property type="molecule type" value="Genomic_DNA"/>
</dbReference>
<evidence type="ECO:0000256" key="1">
    <source>
        <dbReference type="ARBA" id="ARBA00004752"/>
    </source>
</evidence>
<keyword evidence="13" id="KW-0812">Transmembrane</keyword>
<comment type="catalytic activity">
    <reaction evidence="11">
        <text>[GlcNAc-(1-&gt;4)-Mur2Ac(oyl-L-Ala-gamma-D-Glu-L-Lys-D-Ala-D-Ala)](n)-di-trans,octa-cis-undecaprenyl diphosphate + beta-D-GlcNAc-(1-&gt;4)-Mur2Ac(oyl-L-Ala-gamma-D-Glu-L-Lys-D-Ala-D-Ala)-di-trans,octa-cis-undecaprenyl diphosphate = [GlcNAc-(1-&gt;4)-Mur2Ac(oyl-L-Ala-gamma-D-Glu-L-Lys-D-Ala-D-Ala)](n+1)-di-trans,octa-cis-undecaprenyl diphosphate + di-trans,octa-cis-undecaprenyl diphosphate + H(+)</text>
        <dbReference type="Rhea" id="RHEA:23708"/>
        <dbReference type="Rhea" id="RHEA-COMP:9602"/>
        <dbReference type="Rhea" id="RHEA-COMP:9603"/>
        <dbReference type="ChEBI" id="CHEBI:15378"/>
        <dbReference type="ChEBI" id="CHEBI:58405"/>
        <dbReference type="ChEBI" id="CHEBI:60033"/>
        <dbReference type="ChEBI" id="CHEBI:78435"/>
        <dbReference type="EC" id="2.4.99.28"/>
    </reaction>
</comment>
<dbReference type="InterPro" id="IPR036950">
    <property type="entry name" value="PBP_transglycosylase"/>
</dbReference>
<keyword evidence="8" id="KW-0378">Hydrolase</keyword>
<reference evidence="16 17" key="1">
    <citation type="submission" date="2020-02" db="EMBL/GenBank/DDBJ databases">
        <authorList>
            <person name="Chen W.-M."/>
        </authorList>
    </citation>
    <scope>NUCLEOTIDE SEQUENCE [LARGE SCALE GENOMIC DNA]</scope>
    <source>
        <strain evidence="16 17">KMS-5</strain>
    </source>
</reference>
<evidence type="ECO:0000256" key="6">
    <source>
        <dbReference type="ARBA" id="ARBA00022676"/>
    </source>
</evidence>
<gene>
    <name evidence="16" type="ORF">G4Z14_08185</name>
</gene>
<proteinExistence type="inferred from homology"/>
<dbReference type="InterPro" id="IPR001460">
    <property type="entry name" value="PCN-bd_Tpept"/>
</dbReference>
<evidence type="ECO:0000256" key="8">
    <source>
        <dbReference type="ARBA" id="ARBA00022801"/>
    </source>
</evidence>
<feature type="domain" description="Glycosyl transferase family 51" evidence="15">
    <location>
        <begin position="120"/>
        <end position="301"/>
    </location>
</feature>
<evidence type="ECO:0000256" key="4">
    <source>
        <dbReference type="ARBA" id="ARBA00022645"/>
    </source>
</evidence>
<keyword evidence="13" id="KW-1133">Transmembrane helix</keyword>
<dbReference type="GO" id="GO:0008955">
    <property type="term" value="F:peptidoglycan glycosyltransferase activity"/>
    <property type="evidence" value="ECO:0007669"/>
    <property type="project" value="UniProtKB-EC"/>
</dbReference>
<evidence type="ECO:0000256" key="3">
    <source>
        <dbReference type="ARBA" id="ARBA00007739"/>
    </source>
</evidence>
<protein>
    <recommendedName>
        <fullName evidence="10">peptidoglycan glycosyltransferase</fullName>
        <ecNumber evidence="10">2.4.99.28</ecNumber>
    </recommendedName>
</protein>
<dbReference type="UniPathway" id="UPA00219"/>
<evidence type="ECO:0000256" key="9">
    <source>
        <dbReference type="ARBA" id="ARBA00023268"/>
    </source>
</evidence>
<dbReference type="AlphaFoldDB" id="A0A6M0QS71"/>
<evidence type="ECO:0000256" key="11">
    <source>
        <dbReference type="ARBA" id="ARBA00049902"/>
    </source>
</evidence>
<keyword evidence="9" id="KW-0511">Multifunctional enzyme</keyword>
<name>A0A6M0QS71_9RHOB</name>
<dbReference type="RefSeq" id="WP_164624550.1">
    <property type="nucleotide sequence ID" value="NZ_JAAIVJ010000003.1"/>
</dbReference>
<dbReference type="GO" id="GO:0004180">
    <property type="term" value="F:carboxypeptidase activity"/>
    <property type="evidence" value="ECO:0007669"/>
    <property type="project" value="UniProtKB-KW"/>
</dbReference>
<comment type="similarity">
    <text evidence="3">In the N-terminal section; belongs to the glycosyltransferase 51 family.</text>
</comment>
<dbReference type="GO" id="GO:0006508">
    <property type="term" value="P:proteolysis"/>
    <property type="evidence" value="ECO:0007669"/>
    <property type="project" value="UniProtKB-KW"/>
</dbReference>
<dbReference type="Gene3D" id="3.40.710.10">
    <property type="entry name" value="DD-peptidase/beta-lactamase superfamily"/>
    <property type="match status" value="1"/>
</dbReference>
<dbReference type="InterPro" id="IPR023346">
    <property type="entry name" value="Lysozyme-like_dom_sf"/>
</dbReference>
<dbReference type="GO" id="GO:0008658">
    <property type="term" value="F:penicillin binding"/>
    <property type="evidence" value="ECO:0007669"/>
    <property type="project" value="InterPro"/>
</dbReference>
<feature type="region of interest" description="Disordered" evidence="12">
    <location>
        <begin position="1"/>
        <end position="41"/>
    </location>
</feature>
<keyword evidence="5" id="KW-0645">Protease</keyword>
<feature type="transmembrane region" description="Helical" evidence="13">
    <location>
        <begin position="61"/>
        <end position="82"/>
    </location>
</feature>
<dbReference type="Pfam" id="PF00905">
    <property type="entry name" value="Transpeptidase"/>
    <property type="match status" value="1"/>
</dbReference>
<feature type="region of interest" description="Disordered" evidence="12">
    <location>
        <begin position="702"/>
        <end position="731"/>
    </location>
</feature>
<keyword evidence="13" id="KW-0472">Membrane</keyword>
<accession>A0A6M0QS71</accession>
<dbReference type="GO" id="GO:0009252">
    <property type="term" value="P:peptidoglycan biosynthetic process"/>
    <property type="evidence" value="ECO:0007669"/>
    <property type="project" value="UniProtKB-UniPathway"/>
</dbReference>
<dbReference type="Proteomes" id="UP000477782">
    <property type="component" value="Unassembled WGS sequence"/>
</dbReference>
<dbReference type="InterPro" id="IPR001264">
    <property type="entry name" value="Glyco_trans_51"/>
</dbReference>
<evidence type="ECO:0000256" key="12">
    <source>
        <dbReference type="SAM" id="MobiDB-lite"/>
    </source>
</evidence>
<evidence type="ECO:0000256" key="5">
    <source>
        <dbReference type="ARBA" id="ARBA00022670"/>
    </source>
</evidence>
<evidence type="ECO:0000256" key="7">
    <source>
        <dbReference type="ARBA" id="ARBA00022679"/>
    </source>
</evidence>
<keyword evidence="6" id="KW-0328">Glycosyltransferase</keyword>
<dbReference type="PANTHER" id="PTHR32282">
    <property type="entry name" value="BINDING PROTEIN TRANSPEPTIDASE, PUTATIVE-RELATED"/>
    <property type="match status" value="1"/>
</dbReference>
<dbReference type="PANTHER" id="PTHR32282:SF33">
    <property type="entry name" value="PEPTIDOGLYCAN GLYCOSYLTRANSFERASE"/>
    <property type="match status" value="1"/>
</dbReference>
<dbReference type="InterPro" id="IPR050396">
    <property type="entry name" value="Glycosyltr_51/Transpeptidase"/>
</dbReference>
<dbReference type="EC" id="2.4.99.28" evidence="10"/>
<evidence type="ECO:0000313" key="17">
    <source>
        <dbReference type="Proteomes" id="UP000477782"/>
    </source>
</evidence>
<dbReference type="SUPFAM" id="SSF56601">
    <property type="entry name" value="beta-lactamase/transpeptidase-like"/>
    <property type="match status" value="1"/>
</dbReference>
<dbReference type="GO" id="GO:0030288">
    <property type="term" value="C:outer membrane-bounded periplasmic space"/>
    <property type="evidence" value="ECO:0007669"/>
    <property type="project" value="TreeGrafter"/>
</dbReference>
<comment type="pathway">
    <text evidence="1">Cell wall biogenesis; peptidoglycan biosynthesis.</text>
</comment>
<comment type="similarity">
    <text evidence="2">In the C-terminal section; belongs to the transpeptidase family.</text>
</comment>
<evidence type="ECO:0000313" key="16">
    <source>
        <dbReference type="EMBL" id="NEY90276.1"/>
    </source>
</evidence>
<evidence type="ECO:0000259" key="14">
    <source>
        <dbReference type="Pfam" id="PF00905"/>
    </source>
</evidence>
<keyword evidence="4" id="KW-0121">Carboxypeptidase</keyword>
<sequence length="731" mass="79176">MAGTGKGQRPMVADRRYGVPKSTRKPASAPPPPRKPRKAAKRQGGLISRFFGFLWRLTFGIFWRVMAVTGLIFAGVVFFFYAQLPPVTDLLDGRARGSVTLLDRNDRVFAWRGETFGGQITADNVSPHLLNAVVATEDKRFYQHFGVSPRGIASAIRINLSEGRGPLEGNGGSTITQQVAKLLCLGVVYDQSKWKSEADYEEDCRSGGVYRKLKELPFAVAMEVKYSKEEILTIYFNRAYLGAGARGFEAAAQRYFGISANEVNPAQAAMLAGLLKAPSRYAPTNDLQRAQDRANIIIGLMEEQGYLTKDEADAARARPAQLSQAAQTKSGGFFADWVMETAPSFLTSETMEDVVIRTTLDTSLQKKAEEGLAWVFDNKLKEGSNAQAAIVVMSADGAVRAMVGGRKIEAAGSFNRATQALRQTGSSFKPFVYAAALDQGWSPMDFVEDTPLTIDIPGSGPWTPKNYDGEFKGLITLTQALAESRNIPAVRVSEAVGRENVRQIAADFGIASDMAAGPALALGASESTLIEMTGAYAGILNGGSSVSPYGIRILEVPGNEELNMFTETGIGERVISEEAAQQLVYMMAQVVNDGTGTRAQLDGRPAAGKTGTTTAGRDAWFIGFTADYVAGVWMGYDDNTPLKGVTGGGLPAEIWHEVMMRVHDGLPVTELPMLVPAPRQPPVPDPVPQTPEGFFQSLDEALGGLVNGGGQTKQERRQERKRQKQFRKDQR</sequence>
<evidence type="ECO:0000256" key="10">
    <source>
        <dbReference type="ARBA" id="ARBA00044770"/>
    </source>
</evidence>